<dbReference type="SUPFAM" id="SSF52047">
    <property type="entry name" value="RNI-like"/>
    <property type="match status" value="1"/>
</dbReference>
<reference evidence="2 3" key="1">
    <citation type="submission" date="2020-07" db="EMBL/GenBank/DDBJ databases">
        <title>The yeast mating-type switching endonuclease HO is a domesticated member of an unorthodox homing genetic element family.</title>
        <authorList>
            <person name="Coughlan A.Y."/>
            <person name="Lombardi L."/>
            <person name="Braun-Galleani S."/>
            <person name="Martos A.R."/>
            <person name="Galeote V."/>
            <person name="Bigey F."/>
            <person name="Dequin S."/>
            <person name="Byrne K.P."/>
            <person name="Wolfe K.H."/>
        </authorList>
    </citation>
    <scope>NUCLEOTIDE SEQUENCE [LARGE SCALE GENOMIC DNA]</scope>
    <source>
        <strain evidence="2 3">NRRL Y-6702</strain>
    </source>
</reference>
<keyword evidence="3" id="KW-1185">Reference proteome</keyword>
<dbReference type="Gene3D" id="3.80.10.10">
    <property type="entry name" value="Ribonuclease Inhibitor"/>
    <property type="match status" value="2"/>
</dbReference>
<evidence type="ECO:0000313" key="3">
    <source>
        <dbReference type="Proteomes" id="UP000509704"/>
    </source>
</evidence>
<evidence type="ECO:0000313" key="2">
    <source>
        <dbReference type="EMBL" id="QLG70921.1"/>
    </source>
</evidence>
<dbReference type="EMBL" id="CP058604">
    <property type="protein sequence ID" value="QLG70921.1"/>
    <property type="molecule type" value="Genomic_DNA"/>
</dbReference>
<dbReference type="AlphaFoldDB" id="A0A7H9AXB3"/>
<name>A0A7H9AXB3_ZYGMR</name>
<dbReference type="OrthoDB" id="9994419at2759"/>
<dbReference type="KEGG" id="zmk:HG535_0A08680"/>
<protein>
    <submittedName>
        <fullName evidence="2">Uncharacterized protein</fullName>
    </submittedName>
</protein>
<dbReference type="GeneID" id="59234558"/>
<feature type="region of interest" description="Disordered" evidence="1">
    <location>
        <begin position="622"/>
        <end position="655"/>
    </location>
</feature>
<organism evidence="2 3">
    <name type="scientific">Zygotorulaspora mrakii</name>
    <name type="common">Zygosaccharomyces mrakii</name>
    <dbReference type="NCBI Taxonomy" id="42260"/>
    <lineage>
        <taxon>Eukaryota</taxon>
        <taxon>Fungi</taxon>
        <taxon>Dikarya</taxon>
        <taxon>Ascomycota</taxon>
        <taxon>Saccharomycotina</taxon>
        <taxon>Saccharomycetes</taxon>
        <taxon>Saccharomycetales</taxon>
        <taxon>Saccharomycetaceae</taxon>
        <taxon>Zygotorulaspora</taxon>
    </lineage>
</organism>
<dbReference type="InterPro" id="IPR032675">
    <property type="entry name" value="LRR_dom_sf"/>
</dbReference>
<evidence type="ECO:0000256" key="1">
    <source>
        <dbReference type="SAM" id="MobiDB-lite"/>
    </source>
</evidence>
<proteinExistence type="predicted"/>
<feature type="compositionally biased region" description="Basic and acidic residues" evidence="1">
    <location>
        <begin position="622"/>
        <end position="631"/>
    </location>
</feature>
<dbReference type="RefSeq" id="XP_037142649.1">
    <property type="nucleotide sequence ID" value="XM_037286754.1"/>
</dbReference>
<dbReference type="Proteomes" id="UP000509704">
    <property type="component" value="Chromosome 1"/>
</dbReference>
<gene>
    <name evidence="2" type="ORF">HG535_0A08680</name>
</gene>
<accession>A0A7H9AXB3</accession>
<sequence length="811" mass="93422">MVHIMSTGNDLPAEIVYQILSFQFMDLMSNDHPGNSEKFNENLRTFIRSNLTVNRTFHHICRVLIYRYCNLTTAKRFHSLLGTLRNNKQLRNIVQIADFQELTSIGLGRTGEMNKMIKNLTNETVLEFLTLTQSTLREFLACEHIQDDLDENVIHFLLRPGTVLSVLDFCGCSGQKFTDSFVEALAKLYRFDKDRNKSVAREENFQISCLGLNDCTDLPPSVLTGILQMLPELQKLDLGHTSVDDDTLMNGVPHLKNLTHLSLAMCFKLSPRGLLEFFSHHPAVTDENNSETLKWLNLSCTLHSSAFTEVHTMFLLKKLCQYGHNKTLQYLNIGGMPLHESHERTAVRSTHYYLYHDSLHFIKNNFPELKSLSIRGNNVTIPTLCEFLSPSLAPPDEQEADVDNDEDRKVQQLKFLNISSNANVNKWTIQDPSLFTCSPSLVALEISFDAWQQIEKGNEKHEINALCYKNPNALIKDTTDAKSVKWKCYIDSTYGRRYWIHKVDDFLNRGDLDTTGSLVNYDSEGHKIIKIVKQPDFLKFAQTKIMLGCGIVPFSGIRRKECYRDLKPPISQFFTRNGGVTCGNTATPILTPRLPPGGWRLIHHDDGNNNNTGDAILEQDEDHVSEGHQEQEGDEFDDSTSSVSSNRILSPSSRLGSRGGFRDGLYWDRSMQNLNTLSDNVQLRNLAEEQMLSTQPQDLIENLEEQVEENDDEYLFDVALQRRRSQLNLFRHDMSHRSLDQRRFERDSSTSVLYPAKRPKNYFQEKPEEFFYDPKYPQTTLKYRIHFQIVNEYEVFGCVERGMYRYYSLKM</sequence>